<accession>A0ABQ1YSG2</accession>
<evidence type="ECO:0000256" key="2">
    <source>
        <dbReference type="ARBA" id="ARBA00022969"/>
    </source>
</evidence>
<dbReference type="RefSeq" id="WP_188542059.1">
    <property type="nucleotide sequence ID" value="NZ_BMFT01000004.1"/>
</dbReference>
<keyword evidence="1" id="KW-0808">Transferase</keyword>
<dbReference type="HAMAP" id="MF_00727">
    <property type="entry name" value="Tgl"/>
    <property type="match status" value="1"/>
</dbReference>
<keyword evidence="2" id="KW-0749">Sporulation</keyword>
<protein>
    <submittedName>
        <fullName evidence="3">Protein-glutamine gamma-glutamyltransferase</fullName>
    </submittedName>
</protein>
<evidence type="ECO:0000313" key="3">
    <source>
        <dbReference type="EMBL" id="GGH37083.1"/>
    </source>
</evidence>
<dbReference type="Pfam" id="PF20085">
    <property type="entry name" value="TGL"/>
    <property type="match status" value="1"/>
</dbReference>
<dbReference type="Proteomes" id="UP000659344">
    <property type="component" value="Unassembled WGS sequence"/>
</dbReference>
<organism evidence="3 4">
    <name type="scientific">Paenibacillus segetis</name>
    <dbReference type="NCBI Taxonomy" id="1325360"/>
    <lineage>
        <taxon>Bacteria</taxon>
        <taxon>Bacillati</taxon>
        <taxon>Bacillota</taxon>
        <taxon>Bacilli</taxon>
        <taxon>Bacillales</taxon>
        <taxon>Paenibacillaceae</taxon>
        <taxon>Paenibacillus</taxon>
    </lineage>
</organism>
<name>A0ABQ1YSG2_9BACL</name>
<proteinExistence type="inferred from homology"/>
<gene>
    <name evidence="3" type="primary">tgl</name>
    <name evidence="3" type="ORF">GCM10008013_44340</name>
</gene>
<evidence type="ECO:0000256" key="1">
    <source>
        <dbReference type="ARBA" id="ARBA00022679"/>
    </source>
</evidence>
<dbReference type="EMBL" id="BMFT01000004">
    <property type="protein sequence ID" value="GGH37083.1"/>
    <property type="molecule type" value="Genomic_DNA"/>
</dbReference>
<sequence length="243" mass="27503">MIVTINTGAEQANMLDLTEAEKAILQAKKQSPVVYRYDSPEALRFELKMRTKIVEAAKALNGSGVQFARFKDSRCNERYWSRTDEGGFQLKPYVLPSDGINDIFANGSLYAFECATAIVIILYKAVLDMLGPTVFNQYFRDLLLWDWNYDKDLQLVSNNGVKEAYPGDVLYFQNPDHNPKTPEWQGENVIKLADDLYFGHGIGITSSEDILSALNARRTPGSTTPAFLTDQVIHPDFEYLRKL</sequence>
<reference evidence="4" key="1">
    <citation type="journal article" date="2019" name="Int. J. Syst. Evol. Microbiol.">
        <title>The Global Catalogue of Microorganisms (GCM) 10K type strain sequencing project: providing services to taxonomists for standard genome sequencing and annotation.</title>
        <authorList>
            <consortium name="The Broad Institute Genomics Platform"/>
            <consortium name="The Broad Institute Genome Sequencing Center for Infectious Disease"/>
            <person name="Wu L."/>
            <person name="Ma J."/>
        </authorList>
    </citation>
    <scope>NUCLEOTIDE SEQUENCE [LARGE SCALE GENOMIC DNA]</scope>
    <source>
        <strain evidence="4">CGMCC 1.12769</strain>
    </source>
</reference>
<keyword evidence="4" id="KW-1185">Reference proteome</keyword>
<comment type="caution">
    <text evidence="3">The sequence shown here is derived from an EMBL/GenBank/DDBJ whole genome shotgun (WGS) entry which is preliminary data.</text>
</comment>
<dbReference type="NCBIfam" id="NF002869">
    <property type="entry name" value="PRK03187.1"/>
    <property type="match status" value="1"/>
</dbReference>
<dbReference type="InterPro" id="IPR020916">
    <property type="entry name" value="Gln_gamma-glutamylTfrase_bac"/>
</dbReference>
<evidence type="ECO:0000313" key="4">
    <source>
        <dbReference type="Proteomes" id="UP000659344"/>
    </source>
</evidence>